<evidence type="ECO:0000256" key="7">
    <source>
        <dbReference type="ARBA" id="ARBA00022917"/>
    </source>
</evidence>
<dbReference type="NCBIfam" id="NF004349">
    <property type="entry name" value="PRK05729.1"/>
    <property type="match status" value="1"/>
</dbReference>
<comment type="similarity">
    <text evidence="11 12">Belongs to the class-I aminoacyl-tRNA synthetase family. ValS type 1 subfamily.</text>
</comment>
<feature type="domain" description="Methionyl/Valyl/Leucyl/Isoleucyl-tRNA synthetase anticodon-binding" evidence="14">
    <location>
        <begin position="608"/>
        <end position="756"/>
    </location>
</feature>
<feature type="domain" description="Aminoacyl-tRNA synthetase class Ia" evidence="13">
    <location>
        <begin position="18"/>
        <end position="563"/>
    </location>
</feature>
<keyword evidence="7 12" id="KW-0648">Protein biosynthesis</keyword>
<accession>A1HP49</accession>
<dbReference type="InterPro" id="IPR019499">
    <property type="entry name" value="Val-tRNA_synth_tRNA-bd"/>
</dbReference>
<dbReference type="PROSITE" id="PS00178">
    <property type="entry name" value="AA_TRNA_LIGASE_I"/>
    <property type="match status" value="1"/>
</dbReference>
<dbReference type="Gene3D" id="1.10.287.380">
    <property type="entry name" value="Valyl-tRNA synthetase, C-terminal domain"/>
    <property type="match status" value="1"/>
</dbReference>
<dbReference type="OrthoDB" id="9810365at2"/>
<keyword evidence="6 12" id="KW-0067">ATP-binding</keyword>
<dbReference type="FunFam" id="1.10.730.10:FF:000014">
    <property type="entry name" value="Valine--tRNA ligase"/>
    <property type="match status" value="1"/>
</dbReference>
<feature type="binding site" evidence="12">
    <location>
        <position position="528"/>
    </location>
    <ligand>
        <name>ATP</name>
        <dbReference type="ChEBI" id="CHEBI:30616"/>
    </ligand>
</feature>
<feature type="coiled-coil region" evidence="12">
    <location>
        <begin position="814"/>
        <end position="876"/>
    </location>
</feature>
<dbReference type="EC" id="6.1.1.9" evidence="12"/>
<dbReference type="InterPro" id="IPR001412">
    <property type="entry name" value="aa-tRNA-synth_I_CS"/>
</dbReference>
<dbReference type="GO" id="GO:0004832">
    <property type="term" value="F:valine-tRNA ligase activity"/>
    <property type="evidence" value="ECO:0007669"/>
    <property type="project" value="UniProtKB-UniRule"/>
</dbReference>
<comment type="catalytic activity">
    <reaction evidence="10 12">
        <text>tRNA(Val) + L-valine + ATP = L-valyl-tRNA(Val) + AMP + diphosphate</text>
        <dbReference type="Rhea" id="RHEA:10704"/>
        <dbReference type="Rhea" id="RHEA-COMP:9672"/>
        <dbReference type="Rhea" id="RHEA-COMP:9708"/>
        <dbReference type="ChEBI" id="CHEBI:30616"/>
        <dbReference type="ChEBI" id="CHEBI:33019"/>
        <dbReference type="ChEBI" id="CHEBI:57762"/>
        <dbReference type="ChEBI" id="CHEBI:78442"/>
        <dbReference type="ChEBI" id="CHEBI:78537"/>
        <dbReference type="ChEBI" id="CHEBI:456215"/>
        <dbReference type="EC" id="6.1.1.9"/>
    </reaction>
</comment>
<dbReference type="PRINTS" id="PR00986">
    <property type="entry name" value="TRNASYNTHVAL"/>
</dbReference>
<comment type="domain">
    <text evidence="12">The C-terminal coiled-coil domain is crucial for aminoacylation activity.</text>
</comment>
<dbReference type="GO" id="GO:0002161">
    <property type="term" value="F:aminoacyl-tRNA deacylase activity"/>
    <property type="evidence" value="ECO:0007669"/>
    <property type="project" value="InterPro"/>
</dbReference>
<evidence type="ECO:0000313" key="17">
    <source>
        <dbReference type="Proteomes" id="UP000005139"/>
    </source>
</evidence>
<dbReference type="InterPro" id="IPR002300">
    <property type="entry name" value="aa-tRNA-synth_Ia"/>
</dbReference>
<organism evidence="16 17">
    <name type="scientific">Thermosinus carboxydivorans Nor1</name>
    <dbReference type="NCBI Taxonomy" id="401526"/>
    <lineage>
        <taxon>Bacteria</taxon>
        <taxon>Bacillati</taxon>
        <taxon>Bacillota</taxon>
        <taxon>Negativicutes</taxon>
        <taxon>Selenomonadales</taxon>
        <taxon>Sporomusaceae</taxon>
        <taxon>Thermosinus</taxon>
    </lineage>
</organism>
<keyword evidence="17" id="KW-1185">Reference proteome</keyword>
<dbReference type="PANTHER" id="PTHR11946">
    <property type="entry name" value="VALYL-TRNA SYNTHETASES"/>
    <property type="match status" value="1"/>
</dbReference>
<evidence type="ECO:0000256" key="12">
    <source>
        <dbReference type="HAMAP-Rule" id="MF_02004"/>
    </source>
</evidence>
<dbReference type="InterPro" id="IPR037118">
    <property type="entry name" value="Val-tRNA_synth_C_sf"/>
</dbReference>
<dbReference type="GO" id="GO:0005524">
    <property type="term" value="F:ATP binding"/>
    <property type="evidence" value="ECO:0007669"/>
    <property type="project" value="UniProtKB-UniRule"/>
</dbReference>
<evidence type="ECO:0000256" key="1">
    <source>
        <dbReference type="ARBA" id="ARBA00004496"/>
    </source>
</evidence>
<dbReference type="InterPro" id="IPR009008">
    <property type="entry name" value="Val/Leu/Ile-tRNA-synth_edit"/>
</dbReference>
<evidence type="ECO:0000256" key="10">
    <source>
        <dbReference type="ARBA" id="ARBA00047552"/>
    </source>
</evidence>
<evidence type="ECO:0000256" key="9">
    <source>
        <dbReference type="ARBA" id="ARBA00023146"/>
    </source>
</evidence>
<dbReference type="SUPFAM" id="SSF50677">
    <property type="entry name" value="ValRS/IleRS/LeuRS editing domain"/>
    <property type="match status" value="1"/>
</dbReference>
<keyword evidence="4 12" id="KW-0436">Ligase</keyword>
<comment type="subunit">
    <text evidence="2 12">Monomer.</text>
</comment>
<evidence type="ECO:0000256" key="4">
    <source>
        <dbReference type="ARBA" id="ARBA00022598"/>
    </source>
</evidence>
<dbReference type="NCBIfam" id="TIGR00422">
    <property type="entry name" value="valS"/>
    <property type="match status" value="1"/>
</dbReference>
<dbReference type="Gene3D" id="1.10.730.10">
    <property type="entry name" value="Isoleucyl-tRNA Synthetase, Domain 1"/>
    <property type="match status" value="1"/>
</dbReference>
<reference evidence="16 17" key="1">
    <citation type="submission" date="2007-01" db="EMBL/GenBank/DDBJ databases">
        <title>Annotation of the draft genome assembly of Thermosinus carboxydivorans Nor1.</title>
        <authorList>
            <consortium name="US DOE Joint Genome Institute (JGI-ORNL)"/>
            <person name="Larimer F."/>
            <person name="Land M."/>
            <person name="Hauser L."/>
        </authorList>
    </citation>
    <scope>NUCLEOTIDE SEQUENCE [LARGE SCALE GENOMIC DNA]</scope>
    <source>
        <strain evidence="16 17">Nor1</strain>
    </source>
</reference>
<comment type="domain">
    <text evidence="12">ValRS has two distinct active sites: one for aminoacylation and one for editing. The misactivated threonine is translocated from the active site to the editing site.</text>
</comment>
<dbReference type="InterPro" id="IPR014729">
    <property type="entry name" value="Rossmann-like_a/b/a_fold"/>
</dbReference>
<proteinExistence type="inferred from homology"/>
<name>A1HP49_9FIRM</name>
<dbReference type="FunFam" id="3.40.50.620:FF:000032">
    <property type="entry name" value="Valine--tRNA ligase"/>
    <property type="match status" value="1"/>
</dbReference>
<dbReference type="PANTHER" id="PTHR11946:SF93">
    <property type="entry name" value="VALINE--TRNA LIGASE, CHLOROPLASTIC_MITOCHONDRIAL 2"/>
    <property type="match status" value="1"/>
</dbReference>
<dbReference type="EMBL" id="AAWL01000004">
    <property type="protein sequence ID" value="EAX48157.1"/>
    <property type="molecule type" value="Genomic_DNA"/>
</dbReference>
<dbReference type="FunFam" id="3.40.50.620:FF:000098">
    <property type="entry name" value="Valine--tRNA ligase"/>
    <property type="match status" value="1"/>
</dbReference>
<dbReference type="AlphaFoldDB" id="A1HP49"/>
<feature type="short sequence motif" description="'HIGH' region" evidence="12">
    <location>
        <begin position="47"/>
        <end position="57"/>
    </location>
</feature>
<dbReference type="InterPro" id="IPR013155">
    <property type="entry name" value="M/V/L/I-tRNA-synth_anticd-bd"/>
</dbReference>
<dbReference type="GO" id="GO:0006438">
    <property type="term" value="P:valyl-tRNA aminoacylation"/>
    <property type="evidence" value="ECO:0007669"/>
    <property type="project" value="UniProtKB-UniRule"/>
</dbReference>
<dbReference type="Pfam" id="PF00133">
    <property type="entry name" value="tRNA-synt_1"/>
    <property type="match status" value="1"/>
</dbReference>
<feature type="domain" description="Valyl-tRNA synthetase tRNA-binding arm" evidence="15">
    <location>
        <begin position="816"/>
        <end position="880"/>
    </location>
</feature>
<dbReference type="CDD" id="cd00817">
    <property type="entry name" value="ValRS_core"/>
    <property type="match status" value="1"/>
</dbReference>
<feature type="short sequence motif" description="'KMSKS' region" evidence="12">
    <location>
        <begin position="525"/>
        <end position="529"/>
    </location>
</feature>
<dbReference type="InterPro" id="IPR010978">
    <property type="entry name" value="tRNA-bd_arm"/>
</dbReference>
<evidence type="ECO:0000256" key="8">
    <source>
        <dbReference type="ARBA" id="ARBA00023054"/>
    </source>
</evidence>
<protein>
    <recommendedName>
        <fullName evidence="12">Valine--tRNA ligase</fullName>
        <ecNumber evidence="12">6.1.1.9</ecNumber>
    </recommendedName>
    <alternativeName>
        <fullName evidence="12">Valyl-tRNA synthetase</fullName>
        <shortName evidence="12">ValRS</shortName>
    </alternativeName>
</protein>
<dbReference type="SUPFAM" id="SSF52374">
    <property type="entry name" value="Nucleotidylyl transferase"/>
    <property type="match status" value="1"/>
</dbReference>
<evidence type="ECO:0000256" key="6">
    <source>
        <dbReference type="ARBA" id="ARBA00022840"/>
    </source>
</evidence>
<evidence type="ECO:0000313" key="16">
    <source>
        <dbReference type="EMBL" id="EAX48157.1"/>
    </source>
</evidence>
<dbReference type="eggNOG" id="COG0525">
    <property type="taxonomic scope" value="Bacteria"/>
</dbReference>
<dbReference type="SUPFAM" id="SSF47323">
    <property type="entry name" value="Anticodon-binding domain of a subclass of class I aminoacyl-tRNA synthetases"/>
    <property type="match status" value="1"/>
</dbReference>
<keyword evidence="3 12" id="KW-0963">Cytoplasm</keyword>
<dbReference type="Pfam" id="PF08264">
    <property type="entry name" value="Anticodon_1"/>
    <property type="match status" value="1"/>
</dbReference>
<evidence type="ECO:0000259" key="15">
    <source>
        <dbReference type="Pfam" id="PF10458"/>
    </source>
</evidence>
<comment type="subcellular location">
    <subcellularLocation>
        <location evidence="1 12">Cytoplasm</location>
    </subcellularLocation>
</comment>
<dbReference type="Pfam" id="PF10458">
    <property type="entry name" value="Val_tRNA-synt_C"/>
    <property type="match status" value="1"/>
</dbReference>
<dbReference type="Gene3D" id="3.40.50.620">
    <property type="entry name" value="HUPs"/>
    <property type="match status" value="2"/>
</dbReference>
<dbReference type="FunFam" id="1.10.287.380:FF:000001">
    <property type="entry name" value="Valine--tRNA ligase"/>
    <property type="match status" value="1"/>
</dbReference>
<keyword evidence="8 12" id="KW-0175">Coiled coil</keyword>
<dbReference type="InterPro" id="IPR002303">
    <property type="entry name" value="Valyl-tRNA_ligase"/>
</dbReference>
<dbReference type="HAMAP" id="MF_02004">
    <property type="entry name" value="Val_tRNA_synth_type1"/>
    <property type="match status" value="1"/>
</dbReference>
<dbReference type="InterPro" id="IPR033705">
    <property type="entry name" value="Anticodon_Ia_Val"/>
</dbReference>
<dbReference type="Proteomes" id="UP000005139">
    <property type="component" value="Unassembled WGS sequence"/>
</dbReference>
<reference evidence="16 17" key="2">
    <citation type="submission" date="2007-01" db="EMBL/GenBank/DDBJ databases">
        <title>Sequencing of the draft genome and assembly of Thermosinus carboxydivorans Nor1.</title>
        <authorList>
            <consortium name="US DOE Joint Genome Institute (JGI-PGF)"/>
            <person name="Copeland A."/>
            <person name="Lucas S."/>
            <person name="Lapidus A."/>
            <person name="Barry K."/>
            <person name="Glavina del Rio T."/>
            <person name="Dalin E."/>
            <person name="Tice H."/>
            <person name="Bruce D."/>
            <person name="Pitluck S."/>
            <person name="Richardson P."/>
        </authorList>
    </citation>
    <scope>NUCLEOTIDE SEQUENCE [LARGE SCALE GENOMIC DNA]</scope>
    <source>
        <strain evidence="16 17">Nor1</strain>
    </source>
</reference>
<dbReference type="InterPro" id="IPR009080">
    <property type="entry name" value="tRNAsynth_Ia_anticodon-bd"/>
</dbReference>
<sequence length="884" mass="101110">MEEKTIPTVYDPATVESKWYKYWEDEGLFHVEVEPDKEPFSIVIPPPNVTGQLHMGHALDNTLQDILIRFKRMQGYNTLWMPGTDHAGIATQIKVEEMLAKEGLTRYDLGREKFIDRVWEWKRQYGSRIIKQLKSLGASCDWVRERFTMDEGCSRAVREVFVSLYEKGLIYQGNRITNWCPRCKTALSDIEVEHEEKSGHLYHVRYPVEGMDGEYVTVATTRPETILGDTAVAVHPDDARYRHLVGKQLILPLVGRRLPIVADEYVDPSFGTGAVKVTPAHDPNDFEIGLRHQLPEIIVINPDGTMAENTGKYAGMDRYECRQVLVRDLKEQGYLVRIDEHVHSVGHCQRCSTVVEPLISKQWFVRMKPLAEPAIEAVASGKIKFVPERFTKIYINWLENIRDWCISRQIWWGHRIPAWYCECGETIVSREDVSCCPKCGGKVEQDPDVLDTWFSSALWPFSTMGWPEKTAELAHFYPTSVLVTGYDIIFFWVARMVFMAMEFQREIPFRYVFIHGLVRDAQGRKMSKSLGNGIDPLEVIEKYGADTLRFTLVTGNTPGNDMRFYWERVESSRNFANKIWNASRFVLMNLDGFDAAAQPDPARFALADRWILSRYAQTVADVTANLEKFELGEAARLLYEFIWNEYCDWYIELTKGRLYRKENAQDRETAQYVLWYVLRGTLELLHPFMPFITEAIWQALPHDGKSIVVAPWPKEQPELIDVEAERHMTAIMDTIKAVRNMRAEVNVPPGKKSEVILHVGADELAEVFRKNIAYLQALAAAEPVAICGTDAAKPENAMAAVVSGVEVYLPLKGLIDVEKETARLSKELAGIEKEIARIAGKLANPGFLAKAPADVVEKERAREREYQEKRAAILERLAYLAKLA</sequence>
<evidence type="ECO:0000259" key="14">
    <source>
        <dbReference type="Pfam" id="PF08264"/>
    </source>
</evidence>
<evidence type="ECO:0000256" key="2">
    <source>
        <dbReference type="ARBA" id="ARBA00011245"/>
    </source>
</evidence>
<comment type="function">
    <text evidence="12">Catalyzes the attachment of valine to tRNA(Val). As ValRS can inadvertently accommodate and process structurally similar amino acids such as threonine, to avoid such errors, it has a 'posttransfer' editing activity that hydrolyzes mischarged Thr-tRNA(Val) in a tRNA-dependent manner.</text>
</comment>
<gene>
    <name evidence="12" type="primary">valS</name>
    <name evidence="16" type="ORF">TcarDRAFT_1704</name>
</gene>
<evidence type="ECO:0000256" key="5">
    <source>
        <dbReference type="ARBA" id="ARBA00022741"/>
    </source>
</evidence>
<evidence type="ECO:0000259" key="13">
    <source>
        <dbReference type="Pfam" id="PF00133"/>
    </source>
</evidence>
<evidence type="ECO:0000256" key="11">
    <source>
        <dbReference type="ARBA" id="ARBA00060830"/>
    </source>
</evidence>
<keyword evidence="5 12" id="KW-0547">Nucleotide-binding</keyword>
<dbReference type="RefSeq" id="WP_007288811.1">
    <property type="nucleotide sequence ID" value="NZ_AAWL01000004.1"/>
</dbReference>
<dbReference type="SUPFAM" id="SSF46589">
    <property type="entry name" value="tRNA-binding arm"/>
    <property type="match status" value="1"/>
</dbReference>
<dbReference type="GO" id="GO:0005829">
    <property type="term" value="C:cytosol"/>
    <property type="evidence" value="ECO:0007669"/>
    <property type="project" value="TreeGrafter"/>
</dbReference>
<keyword evidence="9 12" id="KW-0030">Aminoacyl-tRNA synthetase</keyword>
<dbReference type="CDD" id="cd07962">
    <property type="entry name" value="Anticodon_Ia_Val"/>
    <property type="match status" value="1"/>
</dbReference>
<comment type="caution">
    <text evidence="16">The sequence shown here is derived from an EMBL/GenBank/DDBJ whole genome shotgun (WGS) entry which is preliminary data.</text>
</comment>
<dbReference type="FunFam" id="3.90.740.10:FF:000005">
    <property type="entry name" value="Valine--tRNA ligase, mitochondrial"/>
    <property type="match status" value="1"/>
</dbReference>
<evidence type="ECO:0000256" key="3">
    <source>
        <dbReference type="ARBA" id="ARBA00022490"/>
    </source>
</evidence>